<dbReference type="EMBL" id="CM035429">
    <property type="protein sequence ID" value="KAH7299665.1"/>
    <property type="molecule type" value="Genomic_DNA"/>
</dbReference>
<feature type="compositionally biased region" description="Polar residues" evidence="5">
    <location>
        <begin position="173"/>
        <end position="185"/>
    </location>
</feature>
<dbReference type="GO" id="GO:0006357">
    <property type="term" value="P:regulation of transcription by RNA polymerase II"/>
    <property type="evidence" value="ECO:0007669"/>
    <property type="project" value="TreeGrafter"/>
</dbReference>
<dbReference type="GO" id="GO:0003713">
    <property type="term" value="F:transcription coactivator activity"/>
    <property type="evidence" value="ECO:0007669"/>
    <property type="project" value="TreeGrafter"/>
</dbReference>
<feature type="compositionally biased region" description="Low complexity" evidence="5">
    <location>
        <begin position="134"/>
        <end position="145"/>
    </location>
</feature>
<organism evidence="6 7">
    <name type="scientific">Ceratopteris richardii</name>
    <name type="common">Triangle waterfern</name>
    <dbReference type="NCBI Taxonomy" id="49495"/>
    <lineage>
        <taxon>Eukaryota</taxon>
        <taxon>Viridiplantae</taxon>
        <taxon>Streptophyta</taxon>
        <taxon>Embryophyta</taxon>
        <taxon>Tracheophyta</taxon>
        <taxon>Polypodiopsida</taxon>
        <taxon>Polypodiidae</taxon>
        <taxon>Polypodiales</taxon>
        <taxon>Pteridineae</taxon>
        <taxon>Pteridaceae</taxon>
        <taxon>Parkerioideae</taxon>
        <taxon>Ceratopteris</taxon>
    </lineage>
</organism>
<comment type="subcellular location">
    <subcellularLocation>
        <location evidence="1">Nucleus</location>
    </subcellularLocation>
</comment>
<evidence type="ECO:0000313" key="7">
    <source>
        <dbReference type="Proteomes" id="UP000825935"/>
    </source>
</evidence>
<evidence type="ECO:0008006" key="8">
    <source>
        <dbReference type="Google" id="ProtNLM"/>
    </source>
</evidence>
<gene>
    <name evidence="6" type="ORF">KP509_24G023100</name>
</gene>
<comment type="caution">
    <text evidence="6">The sequence shown here is derived from an EMBL/GenBank/DDBJ whole genome shotgun (WGS) entry which is preliminary data.</text>
</comment>
<evidence type="ECO:0000256" key="2">
    <source>
        <dbReference type="ARBA" id="ARBA00023015"/>
    </source>
</evidence>
<dbReference type="OrthoDB" id="10264870at2759"/>
<dbReference type="PANTHER" id="PTHR21277">
    <property type="entry name" value="TRANSCRIPTIONAL ADAPTER 1"/>
    <property type="match status" value="1"/>
</dbReference>
<keyword evidence="4" id="KW-0539">Nucleus</keyword>
<feature type="region of interest" description="Disordered" evidence="5">
    <location>
        <begin position="168"/>
        <end position="201"/>
    </location>
</feature>
<dbReference type="InterPro" id="IPR024738">
    <property type="entry name" value="Hfi1/Tada1"/>
</dbReference>
<dbReference type="PANTHER" id="PTHR21277:SF5">
    <property type="entry name" value="TRANSCRIPTIONAL ADAPTER 1"/>
    <property type="match status" value="1"/>
</dbReference>
<dbReference type="OMA" id="NVCLHNH"/>
<proteinExistence type="predicted"/>
<evidence type="ECO:0000256" key="4">
    <source>
        <dbReference type="ARBA" id="ARBA00023242"/>
    </source>
</evidence>
<evidence type="ECO:0000256" key="5">
    <source>
        <dbReference type="SAM" id="MobiDB-lite"/>
    </source>
</evidence>
<dbReference type="GO" id="GO:0005634">
    <property type="term" value="C:nucleus"/>
    <property type="evidence" value="ECO:0007669"/>
    <property type="project" value="UniProtKB-SubCell"/>
</dbReference>
<sequence length="423" mass="47329">MVESKQNCVQLVVSPTSTLSEPSRKSFERCRGIRRINVLGLKARIEKRVGTQRANRYFVHFVRFLSSRMSKIELERIITATIGKKNVSLHNQLVKAILSNAVKGSSPPPSFPSTFEKAGSKFQSASVTSSRPHLSMSNLSSGDSFLSSQRSVRSTAFHNRDRDSRVSPLWHSEVQSSPNLSQSIQEPEGASRQLDAESNTSFKCPSNQANFECPASDDSVSVIESEVLREETFLSKEREELSLFGPIRGQIVFPFDFNSKNNYRRPALHPFSAHVLRQGEIEKGSLNSCVLPDSDIMHSLIQQTALHEGLEGAGRECAVVLNAALHIYLKRLIESCVNEPAGKVNMQISQEHWPLNSRNSVKLCDYDVKVFHNQSIGDIDKQGDSQFSISLNDFKVAMDIHPQQLGNNWAVQLEKISSRIFEQ</sequence>
<evidence type="ECO:0000313" key="6">
    <source>
        <dbReference type="EMBL" id="KAH7299665.1"/>
    </source>
</evidence>
<evidence type="ECO:0000256" key="1">
    <source>
        <dbReference type="ARBA" id="ARBA00004123"/>
    </source>
</evidence>
<keyword evidence="7" id="KW-1185">Reference proteome</keyword>
<dbReference type="GO" id="GO:0000124">
    <property type="term" value="C:SAGA complex"/>
    <property type="evidence" value="ECO:0007669"/>
    <property type="project" value="TreeGrafter"/>
</dbReference>
<dbReference type="Proteomes" id="UP000825935">
    <property type="component" value="Chromosome 24"/>
</dbReference>
<name>A0A8T2RVU0_CERRI</name>
<accession>A0A8T2RVU0</accession>
<protein>
    <recommendedName>
        <fullName evidence="8">Transcriptional coactivator Hfi1/Transcriptional adapter 1</fullName>
    </recommendedName>
</protein>
<evidence type="ECO:0000256" key="3">
    <source>
        <dbReference type="ARBA" id="ARBA00023163"/>
    </source>
</evidence>
<feature type="region of interest" description="Disordered" evidence="5">
    <location>
        <begin position="126"/>
        <end position="145"/>
    </location>
</feature>
<keyword evidence="2" id="KW-0805">Transcription regulation</keyword>
<dbReference type="Pfam" id="PF12767">
    <property type="entry name" value="SAGA-Tad1"/>
    <property type="match status" value="1"/>
</dbReference>
<keyword evidence="3" id="KW-0804">Transcription</keyword>
<reference evidence="6" key="1">
    <citation type="submission" date="2021-08" db="EMBL/GenBank/DDBJ databases">
        <title>WGS assembly of Ceratopteris richardii.</title>
        <authorList>
            <person name="Marchant D.B."/>
            <person name="Chen G."/>
            <person name="Jenkins J."/>
            <person name="Shu S."/>
            <person name="Leebens-Mack J."/>
            <person name="Grimwood J."/>
            <person name="Schmutz J."/>
            <person name="Soltis P."/>
            <person name="Soltis D."/>
            <person name="Chen Z.-H."/>
        </authorList>
    </citation>
    <scope>NUCLEOTIDE SEQUENCE</scope>
    <source>
        <strain evidence="6">Whitten #5841</strain>
        <tissue evidence="6">Leaf</tissue>
    </source>
</reference>
<dbReference type="AlphaFoldDB" id="A0A8T2RVU0"/>